<dbReference type="Proteomes" id="UP000290289">
    <property type="component" value="Chromosome 7"/>
</dbReference>
<sequence length="311" mass="34605">MPLLQNFPPNSTIKSHFQFFPPHPNLPTTLCFFSLQPPHQHCHIPARVHHISGPFHHRSTILSALGLPFPHGFIFGNSRATSQWVTHHESALATFSLNFGVPTEPEASELPKGLVLGRDENIHLRITPLSEQNIHDHASSIRTICHIPAQVHHILGLFHHRSTILSALGLPFPHGFVFGNSRATSQWVTHPGSALASFSLNFGVPTEPEASELPKDLVLGRDGNIHLRITPLGDVRCYNPPPLGARRPRRHTSGQGLTLIPFCHIRARDVVDPGRDVTNTHQFPLLPTFAPYFPQTPCIPQTQRHFHSLTP</sequence>
<name>A0A498JGA4_MALDO</name>
<accession>A0A498JGA4</accession>
<organism evidence="1 2">
    <name type="scientific">Malus domestica</name>
    <name type="common">Apple</name>
    <name type="synonym">Pyrus malus</name>
    <dbReference type="NCBI Taxonomy" id="3750"/>
    <lineage>
        <taxon>Eukaryota</taxon>
        <taxon>Viridiplantae</taxon>
        <taxon>Streptophyta</taxon>
        <taxon>Embryophyta</taxon>
        <taxon>Tracheophyta</taxon>
        <taxon>Spermatophyta</taxon>
        <taxon>Magnoliopsida</taxon>
        <taxon>eudicotyledons</taxon>
        <taxon>Gunneridae</taxon>
        <taxon>Pentapetalae</taxon>
        <taxon>rosids</taxon>
        <taxon>fabids</taxon>
        <taxon>Rosales</taxon>
        <taxon>Rosaceae</taxon>
        <taxon>Amygdaloideae</taxon>
        <taxon>Maleae</taxon>
        <taxon>Malus</taxon>
    </lineage>
</organism>
<dbReference type="EMBL" id="RDQH01000333">
    <property type="protein sequence ID" value="RXH94560.1"/>
    <property type="molecule type" value="Genomic_DNA"/>
</dbReference>
<proteinExistence type="predicted"/>
<keyword evidence="2" id="KW-1185">Reference proteome</keyword>
<evidence type="ECO:0000313" key="2">
    <source>
        <dbReference type="Proteomes" id="UP000290289"/>
    </source>
</evidence>
<gene>
    <name evidence="1" type="ORF">DVH24_024244</name>
</gene>
<dbReference type="AlphaFoldDB" id="A0A498JGA4"/>
<protein>
    <submittedName>
        <fullName evidence="1">Uncharacterized protein</fullName>
    </submittedName>
</protein>
<reference evidence="1 2" key="1">
    <citation type="submission" date="2018-10" db="EMBL/GenBank/DDBJ databases">
        <title>A high-quality apple genome assembly.</title>
        <authorList>
            <person name="Hu J."/>
        </authorList>
    </citation>
    <scope>NUCLEOTIDE SEQUENCE [LARGE SCALE GENOMIC DNA]</scope>
    <source>
        <strain evidence="2">cv. HFTH1</strain>
        <tissue evidence="1">Young leaf</tissue>
    </source>
</reference>
<evidence type="ECO:0000313" key="1">
    <source>
        <dbReference type="EMBL" id="RXH94560.1"/>
    </source>
</evidence>
<comment type="caution">
    <text evidence="1">The sequence shown here is derived from an EMBL/GenBank/DDBJ whole genome shotgun (WGS) entry which is preliminary data.</text>
</comment>